<gene>
    <name evidence="1" type="ORF">QAD02_003902</name>
</gene>
<evidence type="ECO:0000313" key="1">
    <source>
        <dbReference type="EMBL" id="KAJ8672643.1"/>
    </source>
</evidence>
<accession>A0ACC2NP51</accession>
<organism evidence="1 2">
    <name type="scientific">Eretmocerus hayati</name>
    <dbReference type="NCBI Taxonomy" id="131215"/>
    <lineage>
        <taxon>Eukaryota</taxon>
        <taxon>Metazoa</taxon>
        <taxon>Ecdysozoa</taxon>
        <taxon>Arthropoda</taxon>
        <taxon>Hexapoda</taxon>
        <taxon>Insecta</taxon>
        <taxon>Pterygota</taxon>
        <taxon>Neoptera</taxon>
        <taxon>Endopterygota</taxon>
        <taxon>Hymenoptera</taxon>
        <taxon>Apocrita</taxon>
        <taxon>Proctotrupomorpha</taxon>
        <taxon>Chalcidoidea</taxon>
        <taxon>Aphelinidae</taxon>
        <taxon>Aphelininae</taxon>
        <taxon>Eretmocerus</taxon>
    </lineage>
</organism>
<evidence type="ECO:0000313" key="2">
    <source>
        <dbReference type="Proteomes" id="UP001239111"/>
    </source>
</evidence>
<reference evidence="1" key="1">
    <citation type="submission" date="2023-04" db="EMBL/GenBank/DDBJ databases">
        <title>A chromosome-level genome assembly of the parasitoid wasp Eretmocerus hayati.</title>
        <authorList>
            <person name="Zhong Y."/>
            <person name="Liu S."/>
            <person name="Liu Y."/>
        </authorList>
    </citation>
    <scope>NUCLEOTIDE SEQUENCE</scope>
    <source>
        <strain evidence="1">ZJU_SS_LIU_2023</strain>
    </source>
</reference>
<name>A0ACC2NP51_9HYME</name>
<dbReference type="Proteomes" id="UP001239111">
    <property type="component" value="Chromosome 3"/>
</dbReference>
<protein>
    <submittedName>
        <fullName evidence="1">Uncharacterized protein</fullName>
    </submittedName>
</protein>
<sequence length="398" mass="44491">MYTYLLHSHTRIGLLSRSDPTSELAASRIKYLPDHFLYEFSTVAKRPSGAQNRKRKAKQDEQFEQSKRFMSLDKYITPKSDSTTHETPTGCPSMTEQISSPNLAVSPGTKSLDMAPSPSPIKGAFSSVDSPDTIEHENTTHPTEIQDFSDIGEWPTSLDQNDINCIIEKGPVQASLDKYPQDELGRHFSETFYIRKISETEYLKRQWLVHTPSKDSVFCFCCKLLDKTSSNIKWNSTGHNDWKHLGEKLASHDTKTNSAFRGSSDKLFTPKNGKFLGLVQLLAKFDPVMEHYLALAMSGDITSHYCGKNIQNELISLMAEKVDVAYTDKGSLANYFSIIADCTPNISKGEQLSILARIVDISGPEVEIEEYFLGFINITDSTGIGLTEVIVDVVELHG</sequence>
<proteinExistence type="predicted"/>
<keyword evidence="2" id="KW-1185">Reference proteome</keyword>
<dbReference type="EMBL" id="CM056743">
    <property type="protein sequence ID" value="KAJ8672643.1"/>
    <property type="molecule type" value="Genomic_DNA"/>
</dbReference>
<comment type="caution">
    <text evidence="1">The sequence shown here is derived from an EMBL/GenBank/DDBJ whole genome shotgun (WGS) entry which is preliminary data.</text>
</comment>